<keyword evidence="3" id="KW-0472">Membrane</keyword>
<gene>
    <name evidence="4" type="ORF">SAMN02910280_2112</name>
</gene>
<feature type="transmembrane region" description="Helical" evidence="3">
    <location>
        <begin position="456"/>
        <end position="476"/>
    </location>
</feature>
<dbReference type="Proteomes" id="UP000183461">
    <property type="component" value="Unassembled WGS sequence"/>
</dbReference>
<evidence type="ECO:0008006" key="6">
    <source>
        <dbReference type="Google" id="ProtNLM"/>
    </source>
</evidence>
<feature type="region of interest" description="Disordered" evidence="2">
    <location>
        <begin position="482"/>
        <end position="501"/>
    </location>
</feature>
<keyword evidence="3" id="KW-1133">Transmembrane helix</keyword>
<evidence type="ECO:0000256" key="3">
    <source>
        <dbReference type="SAM" id="Phobius"/>
    </source>
</evidence>
<evidence type="ECO:0000313" key="4">
    <source>
        <dbReference type="EMBL" id="SFW36847.1"/>
    </source>
</evidence>
<feature type="compositionally biased region" description="Acidic residues" evidence="2">
    <location>
        <begin position="490"/>
        <end position="501"/>
    </location>
</feature>
<organism evidence="4 5">
    <name type="scientific">Ruminococcus flavefaciens</name>
    <dbReference type="NCBI Taxonomy" id="1265"/>
    <lineage>
        <taxon>Bacteria</taxon>
        <taxon>Bacillati</taxon>
        <taxon>Bacillota</taxon>
        <taxon>Clostridia</taxon>
        <taxon>Eubacteriales</taxon>
        <taxon>Oscillospiraceae</taxon>
        <taxon>Ruminococcus</taxon>
    </lineage>
</organism>
<feature type="coiled-coil region" evidence="1">
    <location>
        <begin position="301"/>
        <end position="328"/>
    </location>
</feature>
<evidence type="ECO:0000256" key="2">
    <source>
        <dbReference type="SAM" id="MobiDB-lite"/>
    </source>
</evidence>
<feature type="coiled-coil region" evidence="1">
    <location>
        <begin position="365"/>
        <end position="413"/>
    </location>
</feature>
<dbReference type="Gene3D" id="1.10.287.1490">
    <property type="match status" value="1"/>
</dbReference>
<dbReference type="RefSeq" id="WP_072300364.1">
    <property type="nucleotide sequence ID" value="NZ_FPIP01000005.1"/>
</dbReference>
<keyword evidence="3" id="KW-0812">Transmembrane</keyword>
<evidence type="ECO:0000256" key="1">
    <source>
        <dbReference type="SAM" id="Coils"/>
    </source>
</evidence>
<name>A0A1K1NNF0_RUMFL</name>
<sequence length="527" mass="59260">MAKNNERNLNVTIKNQEDNKDEVIISISAILKNLKRYLAIWIVIAIIAGLLTFSFSAIKTFSAKTPAKALVSFTYTGIEKGLDPKGRKFEIETMKNPKVIEKALTKMGMDLKKIEDIRTSLSFDYKIPQDAYDQLTAYNSVMDKATSGSLSAAQAMLDTKYYPTQFTVKFDFGKAGLDRQNGVDFLNTLLKCYGEYFYEEYGYNEPLGTAVKTADYETYDYAQQVDLFRNSLRTVKTYLDNLAKDDTTTFRSSATGYTFSDLSDYTKTITGIDLDRISSYITVNNVTKDKDSTLAYYNYRIENLKRDKDEYAERLAAIESSIASYEKDVVQVFGNGIDDTEKKQTVHSEQYDALFKQKTSVETILAQTKQDIDFYTSRRDALQNNKASSKANVDKVEADIADLSKKVEKLVDLTEQTASDYYENVQFANAYNILVPATKSVGAGLSQAASESVKTIVIVELLIFVIYLAAAFIAALKSENTKKPVKAGADDDDDDDEDVDLEELVDIIEEEAEKAEKQTNVKKNKKK</sequence>
<dbReference type="EMBL" id="FPIP01000005">
    <property type="protein sequence ID" value="SFW36847.1"/>
    <property type="molecule type" value="Genomic_DNA"/>
</dbReference>
<feature type="transmembrane region" description="Helical" evidence="3">
    <location>
        <begin position="37"/>
        <end position="58"/>
    </location>
</feature>
<dbReference type="AlphaFoldDB" id="A0A1K1NNF0"/>
<proteinExistence type="predicted"/>
<reference evidence="5" key="1">
    <citation type="submission" date="2016-11" db="EMBL/GenBank/DDBJ databases">
        <authorList>
            <person name="Varghese N."/>
            <person name="Submissions S."/>
        </authorList>
    </citation>
    <scope>NUCLEOTIDE SEQUENCE [LARGE SCALE GENOMIC DNA]</scope>
    <source>
        <strain evidence="5">YL228</strain>
    </source>
</reference>
<protein>
    <recommendedName>
        <fullName evidence="6">Lipopolysaccharide biosynthesis protein</fullName>
    </recommendedName>
</protein>
<accession>A0A1K1NNF0</accession>
<keyword evidence="1" id="KW-0175">Coiled coil</keyword>
<evidence type="ECO:0000313" key="5">
    <source>
        <dbReference type="Proteomes" id="UP000183461"/>
    </source>
</evidence>